<dbReference type="AlphaFoldDB" id="A0A1L9TP95"/>
<sequence>MLYTPIHPQGTVEIRRHHYNRAQYKIKPKTMAITHTAQDVITTLNLAPHPEKGYYIETYRDANKSPEGRANSTYIYYLLDGESGVSHWHRVLDAVEVWHYYAGASLRLSLSWDDGEPVRDLVLGPDIWQNERPQIVVERGEWQHALSLGNWTLVGCSVAPGFEFGSFEMADPGWEPRGAAKK</sequence>
<dbReference type="OrthoDB" id="6614653at2759"/>
<name>A0A1L9TP95_9EURO</name>
<organism evidence="2 3">
    <name type="scientific">Aspergillus sydowii CBS 593.65</name>
    <dbReference type="NCBI Taxonomy" id="1036612"/>
    <lineage>
        <taxon>Eukaryota</taxon>
        <taxon>Fungi</taxon>
        <taxon>Dikarya</taxon>
        <taxon>Ascomycota</taxon>
        <taxon>Pezizomycotina</taxon>
        <taxon>Eurotiomycetes</taxon>
        <taxon>Eurotiomycetidae</taxon>
        <taxon>Eurotiales</taxon>
        <taxon>Aspergillaceae</taxon>
        <taxon>Aspergillus</taxon>
        <taxon>Aspergillus subgen. Nidulantes</taxon>
    </lineage>
</organism>
<dbReference type="InterPro" id="IPR009327">
    <property type="entry name" value="Cupin_DUF985"/>
</dbReference>
<dbReference type="InterPro" id="IPR014710">
    <property type="entry name" value="RmlC-like_jellyroll"/>
</dbReference>
<evidence type="ECO:0000313" key="3">
    <source>
        <dbReference type="Proteomes" id="UP000184356"/>
    </source>
</evidence>
<gene>
    <name evidence="2" type="ORF">ASPSYDRAFT_43162</name>
</gene>
<dbReference type="InterPro" id="IPR039935">
    <property type="entry name" value="YML079W-like"/>
</dbReference>
<dbReference type="Proteomes" id="UP000184356">
    <property type="component" value="Unassembled WGS sequence"/>
</dbReference>
<evidence type="ECO:0000259" key="1">
    <source>
        <dbReference type="Pfam" id="PF06172"/>
    </source>
</evidence>
<feature type="domain" description="DUF985" evidence="1">
    <location>
        <begin position="38"/>
        <end position="170"/>
    </location>
</feature>
<dbReference type="CDD" id="cd06121">
    <property type="entry name" value="cupin_YML079wp"/>
    <property type="match status" value="1"/>
</dbReference>
<dbReference type="Gene3D" id="2.60.120.10">
    <property type="entry name" value="Jelly Rolls"/>
    <property type="match status" value="1"/>
</dbReference>
<dbReference type="VEuPathDB" id="FungiDB:ASPSYDRAFT_43162"/>
<proteinExistence type="predicted"/>
<dbReference type="PANTHER" id="PTHR33387">
    <property type="entry name" value="RMLC-LIKE JELLY ROLL FOLD PROTEIN"/>
    <property type="match status" value="1"/>
</dbReference>
<evidence type="ECO:0000313" key="2">
    <source>
        <dbReference type="EMBL" id="OJJ61247.1"/>
    </source>
</evidence>
<dbReference type="PANTHER" id="PTHR33387:SF3">
    <property type="entry name" value="DUF985 DOMAIN-CONTAINING PROTEIN"/>
    <property type="match status" value="1"/>
</dbReference>
<keyword evidence="3" id="KW-1185">Reference proteome</keyword>
<reference evidence="3" key="1">
    <citation type="journal article" date="2017" name="Genome Biol.">
        <title>Comparative genomics reveals high biological diversity and specific adaptations in the industrially and medically important fungal genus Aspergillus.</title>
        <authorList>
            <person name="de Vries R.P."/>
            <person name="Riley R."/>
            <person name="Wiebenga A."/>
            <person name="Aguilar-Osorio G."/>
            <person name="Amillis S."/>
            <person name="Uchima C.A."/>
            <person name="Anderluh G."/>
            <person name="Asadollahi M."/>
            <person name="Askin M."/>
            <person name="Barry K."/>
            <person name="Battaglia E."/>
            <person name="Bayram O."/>
            <person name="Benocci T."/>
            <person name="Braus-Stromeyer S.A."/>
            <person name="Caldana C."/>
            <person name="Canovas D."/>
            <person name="Cerqueira G.C."/>
            <person name="Chen F."/>
            <person name="Chen W."/>
            <person name="Choi C."/>
            <person name="Clum A."/>
            <person name="Dos Santos R.A."/>
            <person name="Damasio A.R."/>
            <person name="Diallinas G."/>
            <person name="Emri T."/>
            <person name="Fekete E."/>
            <person name="Flipphi M."/>
            <person name="Freyberg S."/>
            <person name="Gallo A."/>
            <person name="Gournas C."/>
            <person name="Habgood R."/>
            <person name="Hainaut M."/>
            <person name="Harispe M.L."/>
            <person name="Henrissat B."/>
            <person name="Hilden K.S."/>
            <person name="Hope R."/>
            <person name="Hossain A."/>
            <person name="Karabika E."/>
            <person name="Karaffa L."/>
            <person name="Karanyi Z."/>
            <person name="Krasevec N."/>
            <person name="Kuo A."/>
            <person name="Kusch H."/>
            <person name="LaButti K."/>
            <person name="Lagendijk E.L."/>
            <person name="Lapidus A."/>
            <person name="Levasseur A."/>
            <person name="Lindquist E."/>
            <person name="Lipzen A."/>
            <person name="Logrieco A.F."/>
            <person name="MacCabe A."/>
            <person name="Maekelae M.R."/>
            <person name="Malavazi I."/>
            <person name="Melin P."/>
            <person name="Meyer V."/>
            <person name="Mielnichuk N."/>
            <person name="Miskei M."/>
            <person name="Molnar A.P."/>
            <person name="Mule G."/>
            <person name="Ngan C.Y."/>
            <person name="Orejas M."/>
            <person name="Orosz E."/>
            <person name="Ouedraogo J.P."/>
            <person name="Overkamp K.M."/>
            <person name="Park H.-S."/>
            <person name="Perrone G."/>
            <person name="Piumi F."/>
            <person name="Punt P.J."/>
            <person name="Ram A.F."/>
            <person name="Ramon A."/>
            <person name="Rauscher S."/>
            <person name="Record E."/>
            <person name="Riano-Pachon D.M."/>
            <person name="Robert V."/>
            <person name="Roehrig J."/>
            <person name="Ruller R."/>
            <person name="Salamov A."/>
            <person name="Salih N.S."/>
            <person name="Samson R.A."/>
            <person name="Sandor E."/>
            <person name="Sanguinetti M."/>
            <person name="Schuetze T."/>
            <person name="Sepcic K."/>
            <person name="Shelest E."/>
            <person name="Sherlock G."/>
            <person name="Sophianopoulou V."/>
            <person name="Squina F.M."/>
            <person name="Sun H."/>
            <person name="Susca A."/>
            <person name="Todd R.B."/>
            <person name="Tsang A."/>
            <person name="Unkles S.E."/>
            <person name="van de Wiele N."/>
            <person name="van Rossen-Uffink D."/>
            <person name="Oliveira J.V."/>
            <person name="Vesth T.C."/>
            <person name="Visser J."/>
            <person name="Yu J.-H."/>
            <person name="Zhou M."/>
            <person name="Andersen M.R."/>
            <person name="Archer D.B."/>
            <person name="Baker S.E."/>
            <person name="Benoit I."/>
            <person name="Brakhage A.A."/>
            <person name="Braus G.H."/>
            <person name="Fischer R."/>
            <person name="Frisvad J.C."/>
            <person name="Goldman G.H."/>
            <person name="Houbraken J."/>
            <person name="Oakley B."/>
            <person name="Pocsi I."/>
            <person name="Scazzocchio C."/>
            <person name="Seiboth B."/>
            <person name="vanKuyk P.A."/>
            <person name="Wortman J."/>
            <person name="Dyer P.S."/>
            <person name="Grigoriev I.V."/>
        </authorList>
    </citation>
    <scope>NUCLEOTIDE SEQUENCE [LARGE SCALE GENOMIC DNA]</scope>
    <source>
        <strain evidence="3">CBS 593.65</strain>
    </source>
</reference>
<dbReference type="InterPro" id="IPR011051">
    <property type="entry name" value="RmlC_Cupin_sf"/>
</dbReference>
<dbReference type="EMBL" id="KV878584">
    <property type="protein sequence ID" value="OJJ61247.1"/>
    <property type="molecule type" value="Genomic_DNA"/>
</dbReference>
<dbReference type="GeneID" id="63762671"/>
<dbReference type="RefSeq" id="XP_040705053.1">
    <property type="nucleotide sequence ID" value="XM_040846598.1"/>
</dbReference>
<protein>
    <recommendedName>
        <fullName evidence="1">DUF985 domain-containing protein</fullName>
    </recommendedName>
</protein>
<accession>A0A1L9TP95</accession>
<dbReference type="SUPFAM" id="SSF51182">
    <property type="entry name" value="RmlC-like cupins"/>
    <property type="match status" value="1"/>
</dbReference>
<dbReference type="Pfam" id="PF06172">
    <property type="entry name" value="Cupin_5"/>
    <property type="match status" value="1"/>
</dbReference>